<dbReference type="OrthoDB" id="3264463at2"/>
<dbReference type="RefSeq" id="WP_120684033.1">
    <property type="nucleotide sequence ID" value="NZ_RBAL01000021.1"/>
</dbReference>
<reference evidence="1 2" key="1">
    <citation type="journal article" date="2014" name="Int. J. Syst. Evol. Microbiol.">
        <title>Streptomyces hoynatensis sp. nov., isolated from deep marine sediment.</title>
        <authorList>
            <person name="Veyisoglu A."/>
            <person name="Sahin N."/>
        </authorList>
    </citation>
    <scope>NUCLEOTIDE SEQUENCE [LARGE SCALE GENOMIC DNA]</scope>
    <source>
        <strain evidence="1 2">KCTC 29097</strain>
    </source>
</reference>
<name>A0A3A9YPF5_9ACTN</name>
<proteinExistence type="predicted"/>
<dbReference type="AlphaFoldDB" id="A0A3A9YPF5"/>
<accession>A0A3A9YPF5</accession>
<gene>
    <name evidence="1" type="ORF">D7294_26185</name>
</gene>
<organism evidence="1 2">
    <name type="scientific">Streptomyces hoynatensis</name>
    <dbReference type="NCBI Taxonomy" id="1141874"/>
    <lineage>
        <taxon>Bacteria</taxon>
        <taxon>Bacillati</taxon>
        <taxon>Actinomycetota</taxon>
        <taxon>Actinomycetes</taxon>
        <taxon>Kitasatosporales</taxon>
        <taxon>Streptomycetaceae</taxon>
        <taxon>Streptomyces</taxon>
    </lineage>
</organism>
<evidence type="ECO:0000313" key="1">
    <source>
        <dbReference type="EMBL" id="RKN37860.1"/>
    </source>
</evidence>
<dbReference type="EMBL" id="RBAL01000021">
    <property type="protein sequence ID" value="RKN37860.1"/>
    <property type="molecule type" value="Genomic_DNA"/>
</dbReference>
<comment type="caution">
    <text evidence="1">The sequence shown here is derived from an EMBL/GenBank/DDBJ whole genome shotgun (WGS) entry which is preliminary data.</text>
</comment>
<keyword evidence="2" id="KW-1185">Reference proteome</keyword>
<protein>
    <submittedName>
        <fullName evidence="1">DUF4192 domain-containing protein</fullName>
    </submittedName>
</protein>
<dbReference type="Proteomes" id="UP000272474">
    <property type="component" value="Unassembled WGS sequence"/>
</dbReference>
<dbReference type="InterPro" id="IPR025447">
    <property type="entry name" value="DUF4192"/>
</dbReference>
<evidence type="ECO:0000313" key="2">
    <source>
        <dbReference type="Proteomes" id="UP000272474"/>
    </source>
</evidence>
<sequence length="392" mass="42132">MTRHSEPTGDLTLDGYNRVTLRGHADLADALPYLLGYHPDDSIVLIGVHGPRGRLGERIRTGLPPDPDRWEEVACRLAACLAEGGTRRQSLPDAAVVYLCHDPGEGASPREAMERLRPLAQRLRTACGEREVPVSEALFVSRGRYWSYCCPGEECCPDEGNALPRAGTSPMAAAAAFAGIHVRGSLRELERRLVPVGEPLASRQLRALDEAASALLPSLIGKSADLAAVRGETLALAERLLSRFRRASAPDAPGEEAADARDDALLTSEEAARVLIGLQDRLARDQAAEWIEKPEVAAALRLWRALARRCVGAFGEYAAAPLTLAGWVAWSAGDAVGARVALGRALAADPEYMFARLLHQACNEGVDPEPLRRCMREQRAARGLRGPAAGAL</sequence>
<dbReference type="Pfam" id="PF13830">
    <property type="entry name" value="DUF4192"/>
    <property type="match status" value="1"/>
</dbReference>